<evidence type="ECO:0000313" key="2">
    <source>
        <dbReference type="Proteomes" id="UP001165960"/>
    </source>
</evidence>
<name>A0ACC2U4I2_9FUNG</name>
<protein>
    <submittedName>
        <fullName evidence="1">Uncharacterized protein</fullName>
    </submittedName>
</protein>
<accession>A0ACC2U4I2</accession>
<evidence type="ECO:0000313" key="1">
    <source>
        <dbReference type="EMBL" id="KAJ9081923.1"/>
    </source>
</evidence>
<reference evidence="1" key="1">
    <citation type="submission" date="2022-04" db="EMBL/GenBank/DDBJ databases">
        <title>Genome of the entomopathogenic fungus Entomophthora muscae.</title>
        <authorList>
            <person name="Elya C."/>
            <person name="Lovett B.R."/>
            <person name="Lee E."/>
            <person name="Macias A.M."/>
            <person name="Hajek A.E."/>
            <person name="De Bivort B.L."/>
            <person name="Kasson M.T."/>
            <person name="De Fine Licht H.H."/>
            <person name="Stajich J.E."/>
        </authorList>
    </citation>
    <scope>NUCLEOTIDE SEQUENCE</scope>
    <source>
        <strain evidence="1">Berkeley</strain>
    </source>
</reference>
<comment type="caution">
    <text evidence="1">The sequence shown here is derived from an EMBL/GenBank/DDBJ whole genome shotgun (WGS) entry which is preliminary data.</text>
</comment>
<dbReference type="Proteomes" id="UP001165960">
    <property type="component" value="Unassembled WGS sequence"/>
</dbReference>
<proteinExistence type="predicted"/>
<sequence>MPASASDGNAPNRNGAIEDDPRCFKPPSASPSQLRRWIALRKASSASCKPPLGLRPPPDPDFRPLSAGEPVTLVRLFNPLFKGVQSIYSTVLVESDPEFFLIY</sequence>
<keyword evidence="2" id="KW-1185">Reference proteome</keyword>
<dbReference type="EMBL" id="QTSX02001452">
    <property type="protein sequence ID" value="KAJ9081923.1"/>
    <property type="molecule type" value="Genomic_DNA"/>
</dbReference>
<gene>
    <name evidence="1" type="ORF">DSO57_1009914</name>
</gene>
<organism evidence="1 2">
    <name type="scientific">Entomophthora muscae</name>
    <dbReference type="NCBI Taxonomy" id="34485"/>
    <lineage>
        <taxon>Eukaryota</taxon>
        <taxon>Fungi</taxon>
        <taxon>Fungi incertae sedis</taxon>
        <taxon>Zoopagomycota</taxon>
        <taxon>Entomophthoromycotina</taxon>
        <taxon>Entomophthoromycetes</taxon>
        <taxon>Entomophthorales</taxon>
        <taxon>Entomophthoraceae</taxon>
        <taxon>Entomophthora</taxon>
    </lineage>
</organism>